<dbReference type="Proteomes" id="UP000234331">
    <property type="component" value="Unassembled WGS sequence"/>
</dbReference>
<reference evidence="1 2" key="1">
    <citation type="submission" date="2017-06" db="EMBL/GenBank/DDBJ databases">
        <authorList>
            <person name="Kim H.J."/>
            <person name="Triplett B.A."/>
        </authorList>
    </citation>
    <scope>NUCLEOTIDE SEQUENCE [LARGE SCALE GENOMIC DNA]</scope>
    <source>
        <strain evidence="1">FRACA_ARgP5</strain>
    </source>
</reference>
<organism evidence="1 2">
    <name type="scientific">Frankia canadensis</name>
    <dbReference type="NCBI Taxonomy" id="1836972"/>
    <lineage>
        <taxon>Bacteria</taxon>
        <taxon>Bacillati</taxon>
        <taxon>Actinomycetota</taxon>
        <taxon>Actinomycetes</taxon>
        <taxon>Frankiales</taxon>
        <taxon>Frankiaceae</taxon>
        <taxon>Frankia</taxon>
    </lineage>
</organism>
<dbReference type="EMBL" id="FZMO01000190">
    <property type="protein sequence ID" value="SNQ48692.1"/>
    <property type="molecule type" value="Genomic_DNA"/>
</dbReference>
<proteinExistence type="predicted"/>
<evidence type="ECO:0000313" key="1">
    <source>
        <dbReference type="EMBL" id="SNQ48692.1"/>
    </source>
</evidence>
<protein>
    <submittedName>
        <fullName evidence="1">Uncharacterized protein</fullName>
    </submittedName>
</protein>
<accession>A0A2I2KSQ5</accession>
<evidence type="ECO:0000313" key="2">
    <source>
        <dbReference type="Proteomes" id="UP000234331"/>
    </source>
</evidence>
<name>A0A2I2KSQ5_9ACTN</name>
<dbReference type="AlphaFoldDB" id="A0A2I2KSQ5"/>
<gene>
    <name evidence="1" type="ORF">FRACA_270009</name>
</gene>
<keyword evidence="2" id="KW-1185">Reference proteome</keyword>
<sequence>MAVTEAIIQVPQDVHEALVRIARDEGMSVRTYLTRLARSADVFTEEERREQSERALAALFAFSGYNPTPEEEAEADAELRRRFAQAGIPVSW</sequence>
<dbReference type="OrthoDB" id="4230094at2"/>